<dbReference type="Proteomes" id="UP001059272">
    <property type="component" value="Chromosome"/>
</dbReference>
<reference evidence="1" key="1">
    <citation type="submission" date="2021-12" db="EMBL/GenBank/DDBJ databases">
        <title>Genome sequence of novel Pectobacterium sp. causing blackleg.</title>
        <authorList>
            <person name="Wang J."/>
        </authorList>
    </citation>
    <scope>NUCLEOTIDE SEQUENCE</scope>
    <source>
        <strain evidence="1">BY21311</strain>
    </source>
</reference>
<evidence type="ECO:0000313" key="2">
    <source>
        <dbReference type="Proteomes" id="UP001059272"/>
    </source>
</evidence>
<organism evidence="1 2">
    <name type="scientific">Pectobacterium polonicum</name>
    <dbReference type="NCBI Taxonomy" id="2485124"/>
    <lineage>
        <taxon>Bacteria</taxon>
        <taxon>Pseudomonadati</taxon>
        <taxon>Pseudomonadota</taxon>
        <taxon>Gammaproteobacteria</taxon>
        <taxon>Enterobacterales</taxon>
        <taxon>Pectobacteriaceae</taxon>
        <taxon>Pectobacterium</taxon>
    </lineage>
</organism>
<dbReference type="KEGG" id="ppoo:LW347_00415"/>
<sequence>MKTIGFSGGDLVVELGTVNDLSLFFQCINNLTKWKYPDENWDILVDRLYKRYLRLEELSLAKEKMNRVRDLFSTFPSTSIDWDHEMIGCREKSWINPNQDMLSDVFKRYFEAFLECTESAEINYHLFNSYQGYEYEAAKTVISDLPWFIEDKNRPPEQYDALGPDDLPFWLR</sequence>
<accession>A0AAE9T1M8</accession>
<protein>
    <submittedName>
        <fullName evidence="1">Uncharacterized protein</fullName>
    </submittedName>
</protein>
<dbReference type="EMBL" id="CP090065">
    <property type="protein sequence ID" value="UVO08512.1"/>
    <property type="molecule type" value="Genomic_DNA"/>
</dbReference>
<name>A0AAE9T1M8_9GAMM</name>
<dbReference type="AlphaFoldDB" id="A0AAE9T1M8"/>
<gene>
    <name evidence="1" type="ORF">LW347_00415</name>
</gene>
<evidence type="ECO:0000313" key="1">
    <source>
        <dbReference type="EMBL" id="UVO08512.1"/>
    </source>
</evidence>
<proteinExistence type="predicted"/>
<dbReference type="RefSeq" id="WP_258883683.1">
    <property type="nucleotide sequence ID" value="NZ_CP090065.1"/>
</dbReference>